<proteinExistence type="predicted"/>
<name>A0A7X1XEF4_9PSED</name>
<accession>A0A7X1XEF4</accession>
<dbReference type="RefSeq" id="WP_153328687.1">
    <property type="nucleotide sequence ID" value="NZ_WIWI01000031.1"/>
</dbReference>
<comment type="caution">
    <text evidence="1">The sequence shown here is derived from an EMBL/GenBank/DDBJ whole genome shotgun (WGS) entry which is preliminary data.</text>
</comment>
<evidence type="ECO:0000313" key="2">
    <source>
        <dbReference type="Proteomes" id="UP000489190"/>
    </source>
</evidence>
<sequence>MNEFGIDPLWCLHDEFTVEQAAALIAGYDPGYVARCSNDTNFQSDFSRLYPARTALINAINAKRLKAALRSSAREYGYADRIADIDYGEAEYLQAFGTTAEEDETLSRDHSCFYKPFPDWTLSTVSRDDLMAWLETRNYPKTGFFFPTVTDAPDYLDRKHPRYSAKLAAAVKVWQAMDDDNLLSGKAVKDAIREWLESRYKELELIWNGKINKTGIDESVKVANWKTDGGATKTPG</sequence>
<dbReference type="Proteomes" id="UP000489190">
    <property type="component" value="Unassembled WGS sequence"/>
</dbReference>
<organism evidence="1 2">
    <name type="scientific">Pseudomonas helleri</name>
    <dbReference type="NCBI Taxonomy" id="1608996"/>
    <lineage>
        <taxon>Bacteria</taxon>
        <taxon>Pseudomonadati</taxon>
        <taxon>Pseudomonadota</taxon>
        <taxon>Gammaproteobacteria</taxon>
        <taxon>Pseudomonadales</taxon>
        <taxon>Pseudomonadaceae</taxon>
        <taxon>Pseudomonas</taxon>
    </lineage>
</organism>
<protein>
    <submittedName>
        <fullName evidence="1">Uncharacterized protein</fullName>
    </submittedName>
</protein>
<dbReference type="EMBL" id="WIWI01000031">
    <property type="protein sequence ID" value="MQT90042.1"/>
    <property type="molecule type" value="Genomic_DNA"/>
</dbReference>
<evidence type="ECO:0000313" key="1">
    <source>
        <dbReference type="EMBL" id="MQT90042.1"/>
    </source>
</evidence>
<gene>
    <name evidence="1" type="ORF">GHO39_13015</name>
</gene>
<reference evidence="1 2" key="1">
    <citation type="submission" date="2019-10" db="EMBL/GenBank/DDBJ databases">
        <title>Evaluation of single-gene subtyping targets for Pseudomonas.</title>
        <authorList>
            <person name="Reichler S.J."/>
            <person name="Orsi R.H."/>
            <person name="Wiedmann M."/>
            <person name="Martin N.H."/>
            <person name="Murphy S.I."/>
        </authorList>
    </citation>
    <scope>NUCLEOTIDE SEQUENCE [LARGE SCALE GENOMIC DNA]</scope>
    <source>
        <strain evidence="1 2">FSL R10-3254</strain>
    </source>
</reference>
<dbReference type="AlphaFoldDB" id="A0A7X1XEF4"/>